<protein>
    <submittedName>
        <fullName evidence="1">Uncharacterized protein</fullName>
    </submittedName>
</protein>
<sequence>MLRNIPVVLEGYKVQVTEAPTVKMFEENGKQVVATDSRDGATLYVVSLFVKPLPDPNTGRTGKGAEIKVTLETDPGQEIEDGDRVQLINPRVSYWENDGRSGMSWRATGLKPVVSTRASSAA</sequence>
<accession>A0ABW3M6C9</accession>
<organism evidence="1 2">
    <name type="scientific">Kibdelosporangium lantanae</name>
    <dbReference type="NCBI Taxonomy" id="1497396"/>
    <lineage>
        <taxon>Bacteria</taxon>
        <taxon>Bacillati</taxon>
        <taxon>Actinomycetota</taxon>
        <taxon>Actinomycetes</taxon>
        <taxon>Pseudonocardiales</taxon>
        <taxon>Pseudonocardiaceae</taxon>
        <taxon>Kibdelosporangium</taxon>
    </lineage>
</organism>
<proteinExistence type="predicted"/>
<name>A0ABW3M6C9_9PSEU</name>
<evidence type="ECO:0000313" key="2">
    <source>
        <dbReference type="Proteomes" id="UP001597045"/>
    </source>
</evidence>
<comment type="caution">
    <text evidence="1">The sequence shown here is derived from an EMBL/GenBank/DDBJ whole genome shotgun (WGS) entry which is preliminary data.</text>
</comment>
<reference evidence="2" key="1">
    <citation type="journal article" date="2019" name="Int. J. Syst. Evol. Microbiol.">
        <title>The Global Catalogue of Microorganisms (GCM) 10K type strain sequencing project: providing services to taxonomists for standard genome sequencing and annotation.</title>
        <authorList>
            <consortium name="The Broad Institute Genomics Platform"/>
            <consortium name="The Broad Institute Genome Sequencing Center for Infectious Disease"/>
            <person name="Wu L."/>
            <person name="Ma J."/>
        </authorList>
    </citation>
    <scope>NUCLEOTIDE SEQUENCE [LARGE SCALE GENOMIC DNA]</scope>
    <source>
        <strain evidence="2">JCM 31486</strain>
    </source>
</reference>
<dbReference type="EMBL" id="JBHTIS010000148">
    <property type="protein sequence ID" value="MFD1044874.1"/>
    <property type="molecule type" value="Genomic_DNA"/>
</dbReference>
<dbReference type="Proteomes" id="UP001597045">
    <property type="component" value="Unassembled WGS sequence"/>
</dbReference>
<keyword evidence="2" id="KW-1185">Reference proteome</keyword>
<evidence type="ECO:0000313" key="1">
    <source>
        <dbReference type="EMBL" id="MFD1044874.1"/>
    </source>
</evidence>
<gene>
    <name evidence="1" type="ORF">ACFQ1S_04320</name>
</gene>